<dbReference type="InterPro" id="IPR051487">
    <property type="entry name" value="Ser/Thr_Proteases_Immune/Dev"/>
</dbReference>
<dbReference type="InterPro" id="IPR043504">
    <property type="entry name" value="Peptidase_S1_PA_chymotrypsin"/>
</dbReference>
<feature type="domain" description="Peptidase S1" evidence="3">
    <location>
        <begin position="1"/>
        <end position="197"/>
    </location>
</feature>
<dbReference type="GO" id="GO:0004252">
    <property type="term" value="F:serine-type endopeptidase activity"/>
    <property type="evidence" value="ECO:0007669"/>
    <property type="project" value="InterPro"/>
</dbReference>
<dbReference type="KEGG" id="dan:6495934"/>
<dbReference type="PANTHER" id="PTHR24256">
    <property type="entry name" value="TRYPTASE-RELATED"/>
    <property type="match status" value="1"/>
</dbReference>
<dbReference type="InterPro" id="IPR009003">
    <property type="entry name" value="Peptidase_S1_PA"/>
</dbReference>
<dbReference type="FunFam" id="2.40.10.10:FF:000002">
    <property type="entry name" value="Transmembrane protease serine"/>
    <property type="match status" value="1"/>
</dbReference>
<dbReference type="SMART" id="SM00020">
    <property type="entry name" value="Tryp_SPc"/>
    <property type="match status" value="1"/>
</dbReference>
<sequence length="210" mass="23612">MTHDNIRIVAGDWNLKSDQESFAPEERRVNLIKKHEKFNHITGANNLAIVILNQPFPLKDHIQTICLPSQQGHYMGNKCKVAGWGVKKFGDESFSDVQKVVELSLVDQDQCEDQLRQTELGPDFQLDPSLICAGGEEDVDSCTGDGGSALFCQLREDRSRYVQVGIVNWGMKCGQKDVPAVYTNVEMFRDWIHQQLKLVPSCTPGQFKSS</sequence>
<dbReference type="HOGENOM" id="CLU_006842_0_3_1"/>
<evidence type="ECO:0000259" key="3">
    <source>
        <dbReference type="PROSITE" id="PS50240"/>
    </source>
</evidence>
<gene>
    <name evidence="4" type="primary">Dana\GF13091</name>
    <name evidence="4" type="synonym">dana_GLEANR_13106</name>
    <name evidence="4" type="ORF">GF13091</name>
</gene>
<proteinExistence type="inferred from homology"/>
<dbReference type="OrthoDB" id="6261922at2759"/>
<evidence type="ECO:0000313" key="4">
    <source>
        <dbReference type="EMBL" id="EDV36704.2"/>
    </source>
</evidence>
<dbReference type="GeneID" id="6495934"/>
<comment type="similarity">
    <text evidence="2">Belongs to the peptidase S1 family. CLIP subfamily.</text>
</comment>
<evidence type="ECO:0000256" key="2">
    <source>
        <dbReference type="ARBA" id="ARBA00024195"/>
    </source>
</evidence>
<organism evidence="4 5">
    <name type="scientific">Drosophila ananassae</name>
    <name type="common">Fruit fly</name>
    <dbReference type="NCBI Taxonomy" id="7217"/>
    <lineage>
        <taxon>Eukaryota</taxon>
        <taxon>Metazoa</taxon>
        <taxon>Ecdysozoa</taxon>
        <taxon>Arthropoda</taxon>
        <taxon>Hexapoda</taxon>
        <taxon>Insecta</taxon>
        <taxon>Pterygota</taxon>
        <taxon>Neoptera</taxon>
        <taxon>Endopterygota</taxon>
        <taxon>Diptera</taxon>
        <taxon>Brachycera</taxon>
        <taxon>Muscomorpha</taxon>
        <taxon>Ephydroidea</taxon>
        <taxon>Drosophilidae</taxon>
        <taxon>Drosophila</taxon>
        <taxon>Sophophora</taxon>
    </lineage>
</organism>
<dbReference type="Gene3D" id="2.40.10.10">
    <property type="entry name" value="Trypsin-like serine proteases"/>
    <property type="match status" value="1"/>
</dbReference>
<dbReference type="eggNOG" id="KOG3627">
    <property type="taxonomic scope" value="Eukaryota"/>
</dbReference>
<dbReference type="EMBL" id="CH902619">
    <property type="protein sequence ID" value="EDV36704.2"/>
    <property type="molecule type" value="Genomic_DNA"/>
</dbReference>
<keyword evidence="4" id="KW-0378">Hydrolase</keyword>
<evidence type="ECO:0000256" key="1">
    <source>
        <dbReference type="ARBA" id="ARBA00023157"/>
    </source>
</evidence>
<dbReference type="STRING" id="7217.B3MFL9"/>
<dbReference type="Pfam" id="PF00089">
    <property type="entry name" value="Trypsin"/>
    <property type="match status" value="1"/>
</dbReference>
<dbReference type="InParanoid" id="B3MFL9"/>
<keyword evidence="5" id="KW-1185">Reference proteome</keyword>
<dbReference type="InterPro" id="IPR001254">
    <property type="entry name" value="Trypsin_dom"/>
</dbReference>
<dbReference type="Proteomes" id="UP000007801">
    <property type="component" value="Unassembled WGS sequence"/>
</dbReference>
<dbReference type="SUPFAM" id="SSF50494">
    <property type="entry name" value="Trypsin-like serine proteases"/>
    <property type="match status" value="1"/>
</dbReference>
<protein>
    <recommendedName>
        <fullName evidence="3">Peptidase S1 domain-containing protein</fullName>
    </recommendedName>
</protein>
<dbReference type="AlphaFoldDB" id="B3MFL9"/>
<name>B3MFL9_DROAN</name>
<keyword evidence="1" id="KW-1015">Disulfide bond</keyword>
<accession>B3MFL9</accession>
<dbReference type="GO" id="GO:0006508">
    <property type="term" value="P:proteolysis"/>
    <property type="evidence" value="ECO:0007669"/>
    <property type="project" value="InterPro"/>
</dbReference>
<reference evidence="4 5" key="1">
    <citation type="journal article" date="2007" name="Nature">
        <title>Evolution of genes and genomes on the Drosophila phylogeny.</title>
        <authorList>
            <consortium name="Drosophila 12 Genomes Consortium"/>
            <person name="Clark A.G."/>
            <person name="Eisen M.B."/>
            <person name="Smith D.R."/>
            <person name="Bergman C.M."/>
            <person name="Oliver B."/>
            <person name="Markow T.A."/>
            <person name="Kaufman T.C."/>
            <person name="Kellis M."/>
            <person name="Gelbart W."/>
            <person name="Iyer V.N."/>
            <person name="Pollard D.A."/>
            <person name="Sackton T.B."/>
            <person name="Larracuente A.M."/>
            <person name="Singh N.D."/>
            <person name="Abad J.P."/>
            <person name="Abt D.N."/>
            <person name="Adryan B."/>
            <person name="Aguade M."/>
            <person name="Akashi H."/>
            <person name="Anderson W.W."/>
            <person name="Aquadro C.F."/>
            <person name="Ardell D.H."/>
            <person name="Arguello R."/>
            <person name="Artieri C.G."/>
            <person name="Barbash D.A."/>
            <person name="Barker D."/>
            <person name="Barsanti P."/>
            <person name="Batterham P."/>
            <person name="Batzoglou S."/>
            <person name="Begun D."/>
            <person name="Bhutkar A."/>
            <person name="Blanco E."/>
            <person name="Bosak S.A."/>
            <person name="Bradley R.K."/>
            <person name="Brand A.D."/>
            <person name="Brent M.R."/>
            <person name="Brooks A.N."/>
            <person name="Brown R.H."/>
            <person name="Butlin R.K."/>
            <person name="Caggese C."/>
            <person name="Calvi B.R."/>
            <person name="Bernardo de Carvalho A."/>
            <person name="Caspi A."/>
            <person name="Castrezana S."/>
            <person name="Celniker S.E."/>
            <person name="Chang J.L."/>
            <person name="Chapple C."/>
            <person name="Chatterji S."/>
            <person name="Chinwalla A."/>
            <person name="Civetta A."/>
            <person name="Clifton S.W."/>
            <person name="Comeron J.M."/>
            <person name="Costello J.C."/>
            <person name="Coyne J.A."/>
            <person name="Daub J."/>
            <person name="David R.G."/>
            <person name="Delcher A.L."/>
            <person name="Delehaunty K."/>
            <person name="Do C.B."/>
            <person name="Ebling H."/>
            <person name="Edwards K."/>
            <person name="Eickbush T."/>
            <person name="Evans J.D."/>
            <person name="Filipski A."/>
            <person name="Findeiss S."/>
            <person name="Freyhult E."/>
            <person name="Fulton L."/>
            <person name="Fulton R."/>
            <person name="Garcia A.C."/>
            <person name="Gardiner A."/>
            <person name="Garfield D.A."/>
            <person name="Garvin B.E."/>
            <person name="Gibson G."/>
            <person name="Gilbert D."/>
            <person name="Gnerre S."/>
            <person name="Godfrey J."/>
            <person name="Good R."/>
            <person name="Gotea V."/>
            <person name="Gravely B."/>
            <person name="Greenberg A.J."/>
            <person name="Griffiths-Jones S."/>
            <person name="Gross S."/>
            <person name="Guigo R."/>
            <person name="Gustafson E.A."/>
            <person name="Haerty W."/>
            <person name="Hahn M.W."/>
            <person name="Halligan D.L."/>
            <person name="Halpern A.L."/>
            <person name="Halter G.M."/>
            <person name="Han M.V."/>
            <person name="Heger A."/>
            <person name="Hillier L."/>
            <person name="Hinrichs A.S."/>
            <person name="Holmes I."/>
            <person name="Hoskins R.A."/>
            <person name="Hubisz M.J."/>
            <person name="Hultmark D."/>
            <person name="Huntley M.A."/>
            <person name="Jaffe D.B."/>
            <person name="Jagadeeshan S."/>
            <person name="Jeck W.R."/>
            <person name="Johnson J."/>
            <person name="Jones C.D."/>
            <person name="Jordan W.C."/>
            <person name="Karpen G.H."/>
            <person name="Kataoka E."/>
            <person name="Keightley P.D."/>
            <person name="Kheradpour P."/>
            <person name="Kirkness E.F."/>
            <person name="Koerich L.B."/>
            <person name="Kristiansen K."/>
            <person name="Kudrna D."/>
            <person name="Kulathinal R.J."/>
            <person name="Kumar S."/>
            <person name="Kwok R."/>
            <person name="Lander E."/>
            <person name="Langley C.H."/>
            <person name="Lapoint R."/>
            <person name="Lazzaro B.P."/>
            <person name="Lee S.J."/>
            <person name="Levesque L."/>
            <person name="Li R."/>
            <person name="Lin C.F."/>
            <person name="Lin M.F."/>
            <person name="Lindblad-Toh K."/>
            <person name="Llopart A."/>
            <person name="Long M."/>
            <person name="Low L."/>
            <person name="Lozovsky E."/>
            <person name="Lu J."/>
            <person name="Luo M."/>
            <person name="Machado C.A."/>
            <person name="Makalowski W."/>
            <person name="Marzo M."/>
            <person name="Matsuda M."/>
            <person name="Matzkin L."/>
            <person name="McAllister B."/>
            <person name="McBride C.S."/>
            <person name="McKernan B."/>
            <person name="McKernan K."/>
            <person name="Mendez-Lago M."/>
            <person name="Minx P."/>
            <person name="Mollenhauer M.U."/>
            <person name="Montooth K."/>
            <person name="Mount S.M."/>
            <person name="Mu X."/>
            <person name="Myers E."/>
            <person name="Negre B."/>
            <person name="Newfeld S."/>
            <person name="Nielsen R."/>
            <person name="Noor M.A."/>
            <person name="O'Grady P."/>
            <person name="Pachter L."/>
            <person name="Papaceit M."/>
            <person name="Parisi M.J."/>
            <person name="Parisi M."/>
            <person name="Parts L."/>
            <person name="Pedersen J.S."/>
            <person name="Pesole G."/>
            <person name="Phillippy A.M."/>
            <person name="Ponting C.P."/>
            <person name="Pop M."/>
            <person name="Porcelli D."/>
            <person name="Powell J.R."/>
            <person name="Prohaska S."/>
            <person name="Pruitt K."/>
            <person name="Puig M."/>
            <person name="Quesneville H."/>
            <person name="Ram K.R."/>
            <person name="Rand D."/>
            <person name="Rasmussen M.D."/>
            <person name="Reed L.K."/>
            <person name="Reenan R."/>
            <person name="Reily A."/>
            <person name="Remington K.A."/>
            <person name="Rieger T.T."/>
            <person name="Ritchie M.G."/>
            <person name="Robin C."/>
            <person name="Rogers Y.H."/>
            <person name="Rohde C."/>
            <person name="Rozas J."/>
            <person name="Rubenfield M.J."/>
            <person name="Ruiz A."/>
            <person name="Russo S."/>
            <person name="Salzberg S.L."/>
            <person name="Sanchez-Gracia A."/>
            <person name="Saranga D.J."/>
            <person name="Sato H."/>
            <person name="Schaeffer S.W."/>
            <person name="Schatz M.C."/>
            <person name="Schlenke T."/>
            <person name="Schwartz R."/>
            <person name="Segarra C."/>
            <person name="Singh R.S."/>
            <person name="Sirot L."/>
            <person name="Sirota M."/>
            <person name="Sisneros N.B."/>
            <person name="Smith C.D."/>
            <person name="Smith T.F."/>
            <person name="Spieth J."/>
            <person name="Stage D.E."/>
            <person name="Stark A."/>
            <person name="Stephan W."/>
            <person name="Strausberg R.L."/>
            <person name="Strempel S."/>
            <person name="Sturgill D."/>
            <person name="Sutton G."/>
            <person name="Sutton G.G."/>
            <person name="Tao W."/>
            <person name="Teichmann S."/>
            <person name="Tobari Y.N."/>
            <person name="Tomimura Y."/>
            <person name="Tsolas J.M."/>
            <person name="Valente V.L."/>
            <person name="Venter E."/>
            <person name="Venter J.C."/>
            <person name="Vicario S."/>
            <person name="Vieira F.G."/>
            <person name="Vilella A.J."/>
            <person name="Villasante A."/>
            <person name="Walenz B."/>
            <person name="Wang J."/>
            <person name="Wasserman M."/>
            <person name="Watts T."/>
            <person name="Wilson D."/>
            <person name="Wilson R.K."/>
            <person name="Wing R.A."/>
            <person name="Wolfner M.F."/>
            <person name="Wong A."/>
            <person name="Wong G.K."/>
            <person name="Wu C.I."/>
            <person name="Wu G."/>
            <person name="Yamamoto D."/>
            <person name="Yang H.P."/>
            <person name="Yang S.P."/>
            <person name="Yorke J.A."/>
            <person name="Yoshida K."/>
            <person name="Zdobnov E."/>
            <person name="Zhang P."/>
            <person name="Zhang Y."/>
            <person name="Zimin A.V."/>
            <person name="Baldwin J."/>
            <person name="Abdouelleil A."/>
            <person name="Abdulkadir J."/>
            <person name="Abebe A."/>
            <person name="Abera B."/>
            <person name="Abreu J."/>
            <person name="Acer S.C."/>
            <person name="Aftuck L."/>
            <person name="Alexander A."/>
            <person name="An P."/>
            <person name="Anderson E."/>
            <person name="Anderson S."/>
            <person name="Arachi H."/>
            <person name="Azer M."/>
            <person name="Bachantsang P."/>
            <person name="Barry A."/>
            <person name="Bayul T."/>
            <person name="Berlin A."/>
            <person name="Bessette D."/>
            <person name="Bloom T."/>
            <person name="Blye J."/>
            <person name="Boguslavskiy L."/>
            <person name="Bonnet C."/>
            <person name="Boukhgalter B."/>
            <person name="Bourzgui I."/>
            <person name="Brown A."/>
            <person name="Cahill P."/>
            <person name="Channer S."/>
            <person name="Cheshatsang Y."/>
            <person name="Chuda L."/>
            <person name="Citroen M."/>
            <person name="Collymore A."/>
            <person name="Cooke P."/>
            <person name="Costello M."/>
            <person name="D'Aco K."/>
            <person name="Daza R."/>
            <person name="De Haan G."/>
            <person name="DeGray S."/>
            <person name="DeMaso C."/>
            <person name="Dhargay N."/>
            <person name="Dooley K."/>
            <person name="Dooley E."/>
            <person name="Doricent M."/>
            <person name="Dorje P."/>
            <person name="Dorjee K."/>
            <person name="Dupes A."/>
            <person name="Elong R."/>
            <person name="Falk J."/>
            <person name="Farina A."/>
            <person name="Faro S."/>
            <person name="Ferguson D."/>
            <person name="Fisher S."/>
            <person name="Foley C.D."/>
            <person name="Franke A."/>
            <person name="Friedrich D."/>
            <person name="Gadbois L."/>
            <person name="Gearin G."/>
            <person name="Gearin C.R."/>
            <person name="Giannoukos G."/>
            <person name="Goode T."/>
            <person name="Graham J."/>
            <person name="Grandbois E."/>
            <person name="Grewal S."/>
            <person name="Gyaltsen K."/>
            <person name="Hafez N."/>
            <person name="Hagos B."/>
            <person name="Hall J."/>
            <person name="Henson C."/>
            <person name="Hollinger A."/>
            <person name="Honan T."/>
            <person name="Huard M.D."/>
            <person name="Hughes L."/>
            <person name="Hurhula B."/>
            <person name="Husby M.E."/>
            <person name="Kamat A."/>
            <person name="Kanga B."/>
            <person name="Kashin S."/>
            <person name="Khazanovich D."/>
            <person name="Kisner P."/>
            <person name="Lance K."/>
            <person name="Lara M."/>
            <person name="Lee W."/>
            <person name="Lennon N."/>
            <person name="Letendre F."/>
            <person name="LeVine R."/>
            <person name="Lipovsky A."/>
            <person name="Liu X."/>
            <person name="Liu J."/>
            <person name="Liu S."/>
            <person name="Lokyitsang T."/>
            <person name="Lokyitsang Y."/>
            <person name="Lubonja R."/>
            <person name="Lui A."/>
            <person name="MacDonald P."/>
            <person name="Magnisalis V."/>
            <person name="Maru K."/>
            <person name="Matthews C."/>
            <person name="McCusker W."/>
            <person name="McDonough S."/>
            <person name="Mehta T."/>
            <person name="Meldrim J."/>
            <person name="Meneus L."/>
            <person name="Mihai O."/>
            <person name="Mihalev A."/>
            <person name="Mihova T."/>
            <person name="Mittelman R."/>
            <person name="Mlenga V."/>
            <person name="Montmayeur A."/>
            <person name="Mulrain L."/>
            <person name="Navidi A."/>
            <person name="Naylor J."/>
            <person name="Negash T."/>
            <person name="Nguyen T."/>
            <person name="Nguyen N."/>
            <person name="Nicol R."/>
            <person name="Norbu C."/>
            <person name="Norbu N."/>
            <person name="Novod N."/>
            <person name="O'Neill B."/>
            <person name="Osman S."/>
            <person name="Markiewicz E."/>
            <person name="Oyono O.L."/>
            <person name="Patti C."/>
            <person name="Phunkhang P."/>
            <person name="Pierre F."/>
            <person name="Priest M."/>
            <person name="Raghuraman S."/>
            <person name="Rege F."/>
            <person name="Reyes R."/>
            <person name="Rise C."/>
            <person name="Rogov P."/>
            <person name="Ross K."/>
            <person name="Ryan E."/>
            <person name="Settipalli S."/>
            <person name="Shea T."/>
            <person name="Sherpa N."/>
            <person name="Shi L."/>
            <person name="Shih D."/>
            <person name="Sparrow T."/>
            <person name="Spaulding J."/>
            <person name="Stalker J."/>
            <person name="Stange-Thomann N."/>
            <person name="Stavropoulos S."/>
            <person name="Stone C."/>
            <person name="Strader C."/>
            <person name="Tesfaye S."/>
            <person name="Thomson T."/>
            <person name="Thoulutsang Y."/>
            <person name="Thoulutsang D."/>
            <person name="Topham K."/>
            <person name="Topping I."/>
            <person name="Tsamla T."/>
            <person name="Vassiliev H."/>
            <person name="Vo A."/>
            <person name="Wangchuk T."/>
            <person name="Wangdi T."/>
            <person name="Weiand M."/>
            <person name="Wilkinson J."/>
            <person name="Wilson A."/>
            <person name="Yadav S."/>
            <person name="Young G."/>
            <person name="Yu Q."/>
            <person name="Zembek L."/>
            <person name="Zhong D."/>
            <person name="Zimmer A."/>
            <person name="Zwirko Z."/>
            <person name="Jaffe D.B."/>
            <person name="Alvarez P."/>
            <person name="Brockman W."/>
            <person name="Butler J."/>
            <person name="Chin C."/>
            <person name="Gnerre S."/>
            <person name="Grabherr M."/>
            <person name="Kleber M."/>
            <person name="Mauceli E."/>
            <person name="MacCallum I."/>
        </authorList>
    </citation>
    <scope>NUCLEOTIDE SEQUENCE [LARGE SCALE GENOMIC DNA]</scope>
    <source>
        <strain evidence="5">Tucson 14024-0371.13</strain>
    </source>
</reference>
<dbReference type="PROSITE" id="PS50240">
    <property type="entry name" value="TRYPSIN_DOM"/>
    <property type="match status" value="1"/>
</dbReference>
<dbReference type="CDD" id="cd00190">
    <property type="entry name" value="Tryp_SPc"/>
    <property type="match status" value="1"/>
</dbReference>
<evidence type="ECO:0000313" key="5">
    <source>
        <dbReference type="Proteomes" id="UP000007801"/>
    </source>
</evidence>